<evidence type="ECO:0000313" key="2">
    <source>
        <dbReference type="Proteomes" id="UP000317593"/>
    </source>
</evidence>
<reference evidence="1 2" key="1">
    <citation type="submission" date="2017-05" db="EMBL/GenBank/DDBJ databases">
        <authorList>
            <person name="Varghese N."/>
            <person name="Submissions S."/>
        </authorList>
    </citation>
    <scope>NUCLEOTIDE SEQUENCE [LARGE SCALE GENOMIC DNA]</scope>
    <source>
        <strain evidence="1 2">DSM 21194</strain>
    </source>
</reference>
<dbReference type="AlphaFoldDB" id="A0A521EQ84"/>
<name>A0A521EQ84_9BACT</name>
<keyword evidence="2" id="KW-1185">Reference proteome</keyword>
<sequence>MRDFHQRLRVYYTTGNYRGFYKVTEHQMRLAGRTFMKFSNGKKEIYSTGLFIEGVLESIFDQIDEYYANKESIFQAM</sequence>
<proteinExistence type="predicted"/>
<gene>
    <name evidence="1" type="ORF">SAMN06265218_11814</name>
</gene>
<dbReference type="EMBL" id="FXTH01000018">
    <property type="protein sequence ID" value="SMO86055.1"/>
    <property type="molecule type" value="Genomic_DNA"/>
</dbReference>
<protein>
    <submittedName>
        <fullName evidence="1">Uncharacterized protein</fullName>
    </submittedName>
</protein>
<dbReference type="Proteomes" id="UP000317593">
    <property type="component" value="Unassembled WGS sequence"/>
</dbReference>
<accession>A0A521EQ84</accession>
<evidence type="ECO:0000313" key="1">
    <source>
        <dbReference type="EMBL" id="SMO86055.1"/>
    </source>
</evidence>
<organism evidence="1 2">
    <name type="scientific">Fodinibius sediminis</name>
    <dbReference type="NCBI Taxonomy" id="1214077"/>
    <lineage>
        <taxon>Bacteria</taxon>
        <taxon>Pseudomonadati</taxon>
        <taxon>Balneolota</taxon>
        <taxon>Balneolia</taxon>
        <taxon>Balneolales</taxon>
        <taxon>Balneolaceae</taxon>
        <taxon>Fodinibius</taxon>
    </lineage>
</organism>